<dbReference type="PANTHER" id="PTHR10584:SF166">
    <property type="entry name" value="RIBOKINASE"/>
    <property type="match status" value="1"/>
</dbReference>
<protein>
    <submittedName>
        <fullName evidence="4">Kinase</fullName>
    </submittedName>
</protein>
<dbReference type="Pfam" id="PF00294">
    <property type="entry name" value="PfkB"/>
    <property type="match status" value="1"/>
</dbReference>
<dbReference type="GO" id="GO:0016301">
    <property type="term" value="F:kinase activity"/>
    <property type="evidence" value="ECO:0007669"/>
    <property type="project" value="UniProtKB-KW"/>
</dbReference>
<organism evidence="4 5">
    <name type="scientific">Hwanghaeella grinnelliae</name>
    <dbReference type="NCBI Taxonomy" id="2500179"/>
    <lineage>
        <taxon>Bacteria</taxon>
        <taxon>Pseudomonadati</taxon>
        <taxon>Pseudomonadota</taxon>
        <taxon>Alphaproteobacteria</taxon>
        <taxon>Rhodospirillales</taxon>
        <taxon>Rhodospirillaceae</taxon>
        <taxon>Hwanghaeella</taxon>
    </lineage>
</organism>
<gene>
    <name evidence="4" type="ORF">EOI86_01155</name>
</gene>
<dbReference type="PROSITE" id="PS00583">
    <property type="entry name" value="PFKB_KINASES_1"/>
    <property type="match status" value="1"/>
</dbReference>
<reference evidence="5" key="1">
    <citation type="submission" date="2019-01" db="EMBL/GenBank/DDBJ databases">
        <title>Gri0909 isolated from a small marine red alga.</title>
        <authorList>
            <person name="Kim J."/>
            <person name="Jeong S.E."/>
            <person name="Jeon C.O."/>
        </authorList>
    </citation>
    <scope>NUCLEOTIDE SEQUENCE [LARGE SCALE GENOMIC DNA]</scope>
    <source>
        <strain evidence="5">Gri0909</strain>
    </source>
</reference>
<dbReference type="InterPro" id="IPR029056">
    <property type="entry name" value="Ribokinase-like"/>
</dbReference>
<dbReference type="Gene3D" id="3.40.1190.20">
    <property type="match status" value="1"/>
</dbReference>
<keyword evidence="1" id="KW-0808">Transferase</keyword>
<dbReference type="Proteomes" id="UP000287447">
    <property type="component" value="Unassembled WGS sequence"/>
</dbReference>
<dbReference type="SUPFAM" id="SSF53613">
    <property type="entry name" value="Ribokinase-like"/>
    <property type="match status" value="1"/>
</dbReference>
<dbReference type="EMBL" id="SADE01000001">
    <property type="protein sequence ID" value="RVU37943.1"/>
    <property type="molecule type" value="Genomic_DNA"/>
</dbReference>
<comment type="caution">
    <text evidence="4">The sequence shown here is derived from an EMBL/GenBank/DDBJ whole genome shotgun (WGS) entry which is preliminary data.</text>
</comment>
<accession>A0A437QTW7</accession>
<evidence type="ECO:0000256" key="1">
    <source>
        <dbReference type="ARBA" id="ARBA00022679"/>
    </source>
</evidence>
<name>A0A437QTW7_9PROT</name>
<dbReference type="InterPro" id="IPR002173">
    <property type="entry name" value="Carboh/pur_kinase_PfkB_CS"/>
</dbReference>
<feature type="domain" description="Carbohydrate kinase PfkB" evidence="3">
    <location>
        <begin position="31"/>
        <end position="299"/>
    </location>
</feature>
<dbReference type="InterPro" id="IPR011611">
    <property type="entry name" value="PfkB_dom"/>
</dbReference>
<evidence type="ECO:0000256" key="2">
    <source>
        <dbReference type="ARBA" id="ARBA00022777"/>
    </source>
</evidence>
<dbReference type="AlphaFoldDB" id="A0A437QTW7"/>
<keyword evidence="5" id="KW-1185">Reference proteome</keyword>
<proteinExistence type="predicted"/>
<evidence type="ECO:0000313" key="4">
    <source>
        <dbReference type="EMBL" id="RVU37943.1"/>
    </source>
</evidence>
<keyword evidence="2 4" id="KW-0418">Kinase</keyword>
<sequence length="306" mass="31456">MSRCPGLSGKNGPLANSGNACIAAGMNSRPSIACFGAAHWDFIGQADPGFSGPDRPGTVTVRPGGVAVNVAIELAAQGCRTELLSAVGRDRDGKALLAELKAAGIGTSLTQVSEALPTGRYLALEDETGELTSAIADCRAVDALSVGAFNNIAAATADYWFVEANLPTAVIQDLAFVRPRPPLIANPVSPARADRLQPFLDKIDILYCNRAEASALCANIFPTAADAARDLTTRGVRRAVVTDGPEPVCDASPEGIFIAPADPVGFISATGAGDVFLSRHLAAVIAGKDPSSALRAALAHKGKERA</sequence>
<evidence type="ECO:0000259" key="3">
    <source>
        <dbReference type="Pfam" id="PF00294"/>
    </source>
</evidence>
<dbReference type="PANTHER" id="PTHR10584">
    <property type="entry name" value="SUGAR KINASE"/>
    <property type="match status" value="1"/>
</dbReference>
<evidence type="ECO:0000313" key="5">
    <source>
        <dbReference type="Proteomes" id="UP000287447"/>
    </source>
</evidence>